<dbReference type="RefSeq" id="WP_037236171.1">
    <property type="nucleotide sequence ID" value="NZ_JAEMUK010000004.1"/>
</dbReference>
<comment type="caution">
    <text evidence="2">The sequence shown here is derived from an EMBL/GenBank/DDBJ whole genome shotgun (WGS) entry which is preliminary data.</text>
</comment>
<dbReference type="Proteomes" id="UP000623250">
    <property type="component" value="Unassembled WGS sequence"/>
</dbReference>
<proteinExistence type="predicted"/>
<feature type="transmembrane region" description="Helical" evidence="1">
    <location>
        <begin position="15"/>
        <end position="36"/>
    </location>
</feature>
<dbReference type="AlphaFoldDB" id="A0A8I1GCD1"/>
<feature type="transmembrane region" description="Helical" evidence="1">
    <location>
        <begin position="103"/>
        <end position="121"/>
    </location>
</feature>
<keyword evidence="1" id="KW-1133">Transmembrane helix</keyword>
<keyword evidence="1" id="KW-0812">Transmembrane</keyword>
<dbReference type="EMBL" id="JAEMUK010000004">
    <property type="protein sequence ID" value="MBJ7542294.1"/>
    <property type="molecule type" value="Genomic_DNA"/>
</dbReference>
<feature type="transmembrane region" description="Helical" evidence="1">
    <location>
        <begin position="56"/>
        <end position="82"/>
    </location>
</feature>
<evidence type="ECO:0000313" key="3">
    <source>
        <dbReference type="Proteomes" id="UP000623250"/>
    </source>
</evidence>
<keyword evidence="3" id="KW-1185">Reference proteome</keyword>
<name>A0A8I1GCD1_9HYPH</name>
<feature type="transmembrane region" description="Helical" evidence="1">
    <location>
        <begin position="133"/>
        <end position="153"/>
    </location>
</feature>
<evidence type="ECO:0000313" key="2">
    <source>
        <dbReference type="EMBL" id="MBJ7542294.1"/>
    </source>
</evidence>
<evidence type="ECO:0000256" key="1">
    <source>
        <dbReference type="SAM" id="Phobius"/>
    </source>
</evidence>
<protein>
    <submittedName>
        <fullName evidence="2">DUF2254 domain-containing protein</fullName>
    </submittedName>
</protein>
<dbReference type="InterPro" id="IPR018723">
    <property type="entry name" value="DUF2254_membrane"/>
</dbReference>
<gene>
    <name evidence="2" type="ORF">JDN41_01820</name>
</gene>
<dbReference type="Pfam" id="PF10011">
    <property type="entry name" value="DUF2254"/>
    <property type="match status" value="1"/>
</dbReference>
<keyword evidence="1" id="KW-0472">Membrane</keyword>
<sequence length="414" mass="45770">MPRWRWMLMRLTRQLWVRATLIGAMGIVAALLATVADRFIPWRFPVSIGADAVDSILTIIASSMLAVTTFSLNVMTSAYGSATNNVTPRATKLLMEDAVTQNTLSTFIGSFLFAIVGIVVLKTGAYGEHGRSILFVVTIAVIALIVVALLRWIDHLTRLGRVSETTERVETATKCALEERLEEPYLGGVPLRDRSDVPDHATPLVANAVCYVQHIDMEALSACCEEADAEIYLSALPGTFLYSDTPLAWVDWKSGENSEEFRDGILKAFTLRSERDFDQDPRFGIVVLSEIGTRALSPATNDHGTAIDVIGRLTRLMTIWAKGCEEMRDSEPKYSRVHVPPLKSEELLEDGFMLLARDSAGLVEVQLRLRKALTALSRIGDQDFRAAALHQAQLALDRAEQGLPLDADRARLRE</sequence>
<organism evidence="2 3">
    <name type="scientific">Rhodomicrobium udaipurense</name>
    <dbReference type="NCBI Taxonomy" id="1202716"/>
    <lineage>
        <taxon>Bacteria</taxon>
        <taxon>Pseudomonadati</taxon>
        <taxon>Pseudomonadota</taxon>
        <taxon>Alphaproteobacteria</taxon>
        <taxon>Hyphomicrobiales</taxon>
        <taxon>Hyphomicrobiaceae</taxon>
        <taxon>Rhodomicrobium</taxon>
    </lineage>
</organism>
<reference evidence="2 3" key="1">
    <citation type="submission" date="2020-12" db="EMBL/GenBank/DDBJ databases">
        <title>Revised draft genomes of Rhodomicrobium vannielii ATCC 17100 and Rhodomicrobium udaipurense JA643.</title>
        <authorList>
            <person name="Conners E.M."/>
            <person name="Davenport E.J."/>
            <person name="Bose A."/>
        </authorList>
    </citation>
    <scope>NUCLEOTIDE SEQUENCE [LARGE SCALE GENOMIC DNA]</scope>
    <source>
        <strain evidence="2 3">JA643</strain>
    </source>
</reference>
<accession>A0A8I1GCD1</accession>